<evidence type="ECO:0000256" key="4">
    <source>
        <dbReference type="ARBA" id="ARBA00023136"/>
    </source>
</evidence>
<dbReference type="InterPro" id="IPR013057">
    <property type="entry name" value="AA_transpt_TM"/>
</dbReference>
<dbReference type="GO" id="GO:0005280">
    <property type="term" value="F:amino acid:proton symporter activity"/>
    <property type="evidence" value="ECO:0007669"/>
    <property type="project" value="TreeGrafter"/>
</dbReference>
<dbReference type="EMBL" id="CABDUW010000587">
    <property type="protein sequence ID" value="VTJ71771.1"/>
    <property type="molecule type" value="Genomic_DNA"/>
</dbReference>
<accession>A0A5E4BS20</accession>
<dbReference type="GO" id="GO:0005774">
    <property type="term" value="C:vacuolar membrane"/>
    <property type="evidence" value="ECO:0007669"/>
    <property type="project" value="TreeGrafter"/>
</dbReference>
<dbReference type="PANTHER" id="PTHR22950:SF185">
    <property type="entry name" value="PROTON-COUPLED AMINO ACID TRANSPORTER 2"/>
    <property type="match status" value="1"/>
</dbReference>
<gene>
    <name evidence="8" type="ORF">GHT09_011811</name>
    <name evidence="9" type="ORF">MONAX_5E022459</name>
</gene>
<dbReference type="AlphaFoldDB" id="A0A5E4BS20"/>
<dbReference type="GO" id="GO:0015193">
    <property type="term" value="F:L-proline transmembrane transporter activity"/>
    <property type="evidence" value="ECO:0007669"/>
    <property type="project" value="TreeGrafter"/>
</dbReference>
<evidence type="ECO:0000256" key="1">
    <source>
        <dbReference type="ARBA" id="ARBA00004141"/>
    </source>
</evidence>
<evidence type="ECO:0000313" key="9">
    <source>
        <dbReference type="EMBL" id="VTJ71771.1"/>
    </source>
</evidence>
<evidence type="ECO:0000256" key="3">
    <source>
        <dbReference type="ARBA" id="ARBA00022989"/>
    </source>
</evidence>
<feature type="transmembrane region" description="Helical" evidence="6">
    <location>
        <begin position="7"/>
        <end position="29"/>
    </location>
</feature>
<feature type="region of interest" description="Disordered" evidence="5">
    <location>
        <begin position="121"/>
        <end position="158"/>
    </location>
</feature>
<feature type="compositionally biased region" description="Low complexity" evidence="5">
    <location>
        <begin position="128"/>
        <end position="142"/>
    </location>
</feature>
<sequence length="158" mass="17309">MKDASRFPAILSLGLSIVTALYTSIGTLGYLRFGEDIKASITLNLPNCWLYQSVKLLYIIGILCTYALQFYVPAEIIIPFTVSRVSKRWSLLVDLSMRFALVCLTSTMLKKSLLGKDYNNELNLDNGSKSPSKSSSSNSSSSLTPENAPPAEEDNALS</sequence>
<name>A0A5E4BS20_MARMO</name>
<evidence type="ECO:0000256" key="6">
    <source>
        <dbReference type="SAM" id="Phobius"/>
    </source>
</evidence>
<evidence type="ECO:0000256" key="5">
    <source>
        <dbReference type="SAM" id="MobiDB-lite"/>
    </source>
</evidence>
<dbReference type="PANTHER" id="PTHR22950">
    <property type="entry name" value="AMINO ACID TRANSPORTER"/>
    <property type="match status" value="1"/>
</dbReference>
<protein>
    <recommendedName>
        <fullName evidence="7">Amino acid transporter transmembrane domain-containing protein</fullName>
    </recommendedName>
</protein>
<evidence type="ECO:0000313" key="10">
    <source>
        <dbReference type="Proteomes" id="UP000335636"/>
    </source>
</evidence>
<feature type="transmembrane region" description="Helical" evidence="6">
    <location>
        <begin position="49"/>
        <end position="68"/>
    </location>
</feature>
<evidence type="ECO:0000256" key="2">
    <source>
        <dbReference type="ARBA" id="ARBA00022692"/>
    </source>
</evidence>
<reference evidence="8" key="2">
    <citation type="submission" date="2020-08" db="EMBL/GenBank/DDBJ databases">
        <authorList>
            <person name="Shumante A."/>
            <person name="Zimin A.V."/>
            <person name="Puiu D."/>
            <person name="Salzberg S.L."/>
        </authorList>
    </citation>
    <scope>NUCLEOTIDE SEQUENCE</scope>
    <source>
        <strain evidence="8">WC2-LM</strain>
        <tissue evidence="8">Liver</tissue>
    </source>
</reference>
<dbReference type="GO" id="GO:0015187">
    <property type="term" value="F:glycine transmembrane transporter activity"/>
    <property type="evidence" value="ECO:0007669"/>
    <property type="project" value="TreeGrafter"/>
</dbReference>
<keyword evidence="10" id="KW-1185">Reference proteome</keyword>
<feature type="domain" description="Amino acid transporter transmembrane" evidence="7">
    <location>
        <begin position="1"/>
        <end position="107"/>
    </location>
</feature>
<dbReference type="Proteomes" id="UP000335636">
    <property type="component" value="Unassembled WGS sequence"/>
</dbReference>
<dbReference type="EMBL" id="WJEC01002138">
    <property type="protein sequence ID" value="KAF7477112.1"/>
    <property type="molecule type" value="Genomic_DNA"/>
</dbReference>
<organism evidence="9 10">
    <name type="scientific">Marmota monax</name>
    <name type="common">Woodchuck</name>
    <dbReference type="NCBI Taxonomy" id="9995"/>
    <lineage>
        <taxon>Eukaryota</taxon>
        <taxon>Metazoa</taxon>
        <taxon>Chordata</taxon>
        <taxon>Craniata</taxon>
        <taxon>Vertebrata</taxon>
        <taxon>Euteleostomi</taxon>
        <taxon>Mammalia</taxon>
        <taxon>Eutheria</taxon>
        <taxon>Euarchontoglires</taxon>
        <taxon>Glires</taxon>
        <taxon>Rodentia</taxon>
        <taxon>Sciuromorpha</taxon>
        <taxon>Sciuridae</taxon>
        <taxon>Xerinae</taxon>
        <taxon>Marmotini</taxon>
        <taxon>Marmota</taxon>
    </lineage>
</organism>
<keyword evidence="3 6" id="KW-1133">Transmembrane helix</keyword>
<dbReference type="GO" id="GO:0015180">
    <property type="term" value="F:L-alanine transmembrane transporter activity"/>
    <property type="evidence" value="ECO:0007669"/>
    <property type="project" value="TreeGrafter"/>
</dbReference>
<keyword evidence="4 6" id="KW-0472">Membrane</keyword>
<dbReference type="Proteomes" id="UP000662637">
    <property type="component" value="Unassembled WGS sequence"/>
</dbReference>
<evidence type="ECO:0000313" key="8">
    <source>
        <dbReference type="EMBL" id="KAF7477112.1"/>
    </source>
</evidence>
<comment type="subcellular location">
    <subcellularLocation>
        <location evidence="1">Membrane</location>
        <topology evidence="1">Multi-pass membrane protein</topology>
    </subcellularLocation>
</comment>
<proteinExistence type="predicted"/>
<evidence type="ECO:0000259" key="7">
    <source>
        <dbReference type="Pfam" id="PF01490"/>
    </source>
</evidence>
<keyword evidence="2 6" id="KW-0812">Transmembrane</keyword>
<reference evidence="9 10" key="1">
    <citation type="submission" date="2019-04" db="EMBL/GenBank/DDBJ databases">
        <authorList>
            <person name="Alioto T."/>
            <person name="Alioto T."/>
        </authorList>
    </citation>
    <scope>NUCLEOTIDE SEQUENCE [LARGE SCALE GENOMIC DNA]</scope>
</reference>
<dbReference type="Pfam" id="PF01490">
    <property type="entry name" value="Aa_trans"/>
    <property type="match status" value="1"/>
</dbReference>